<dbReference type="KEGG" id="ctak:4412677_01845"/>
<accession>A0A239XNN9</accession>
<dbReference type="EMBL" id="LT906465">
    <property type="protein sequence ID" value="SNV48010.1"/>
    <property type="molecule type" value="Genomic_DNA"/>
</dbReference>
<dbReference type="AlphaFoldDB" id="A0A239XNN9"/>
<sequence>MPTVFYTQVKTDLEAFNNSRGSVFDVTNTNFKSYQGIDGSPYFNEHFLPITVDGYNKHVPNVRYNAYEDEMEFQNGNNLNYVIKSGDMRIIFTGLNKVYVLRNYILDGTSTNGYLVEVVKEIEDKFGLYKKEQIHIVEYNNNTTNSYLKQQNPKFEKKRDVFIVLYKGNYFKLPKSQKELKSWFQYNIPSVDVSRTKDFVKKNNINFTKEDDVKKFITFLNA</sequence>
<dbReference type="Proteomes" id="UP000215196">
    <property type="component" value="Chromosome 1"/>
</dbReference>
<protein>
    <submittedName>
        <fullName evidence="1">Uncharacterized protein</fullName>
    </submittedName>
</protein>
<proteinExistence type="predicted"/>
<reference evidence="1 2" key="1">
    <citation type="submission" date="2017-06" db="EMBL/GenBank/DDBJ databases">
        <authorList>
            <consortium name="Pathogen Informatics"/>
        </authorList>
    </citation>
    <scope>NUCLEOTIDE SEQUENCE [LARGE SCALE GENOMIC DNA]</scope>
    <source>
        <strain evidence="1 2">NCTC13490</strain>
    </source>
</reference>
<evidence type="ECO:0000313" key="2">
    <source>
        <dbReference type="Proteomes" id="UP000215196"/>
    </source>
</evidence>
<keyword evidence="2" id="KW-1185">Reference proteome</keyword>
<name>A0A239XNN9_9FLAO</name>
<evidence type="ECO:0000313" key="1">
    <source>
        <dbReference type="EMBL" id="SNV48010.1"/>
    </source>
</evidence>
<gene>
    <name evidence="1" type="ORF">SAMEA4412677_01845</name>
</gene>
<organism evidence="1 2">
    <name type="scientific">Chryseobacterium taklimakanense</name>
    <dbReference type="NCBI Taxonomy" id="536441"/>
    <lineage>
        <taxon>Bacteria</taxon>
        <taxon>Pseudomonadati</taxon>
        <taxon>Bacteroidota</taxon>
        <taxon>Flavobacteriia</taxon>
        <taxon>Flavobacteriales</taxon>
        <taxon>Weeksellaceae</taxon>
        <taxon>Chryseobacterium group</taxon>
        <taxon>Chryseobacterium</taxon>
    </lineage>
</organism>